<dbReference type="GO" id="GO:0004497">
    <property type="term" value="F:monooxygenase activity"/>
    <property type="evidence" value="ECO:0007669"/>
    <property type="project" value="UniProtKB-KW"/>
</dbReference>
<dbReference type="PANTHER" id="PTHR30137:SF15">
    <property type="entry name" value="BLL6902 PROTEIN"/>
    <property type="match status" value="1"/>
</dbReference>
<sequence length="350" mass="37490">MPQPDTAPVVRPPLPTRPPLQVGLFAHLAEHRGTVEQTYLDYLDLFEYAESVGVESAWVRQFHLAKPDAGRLGGLPSPFVFLGVLAARTTALRLGTAAITLPLERELRVAEDAAVLDVLSGGRVELGLANGGQPQVAAALGVTRIEDREHSRRAYLASVDRLAAALWGDPVSPDGEVLAPARPALAERIWHATLTEHSAFETGRRGEGVLIGTTQVVPGEVSAAAYHRGLREGATPRLGLSTWIFPGRSREDALRRAEAGLLAKWEWAKDFLPAAGTPADVAERLNLHYGTAADIAASIAQHPAFAYTTHVQLQLDGLYRDVEEQKEALALFTGEVAPELAAADRTAVAA</sequence>
<dbReference type="Proteomes" id="UP000320235">
    <property type="component" value="Unassembled WGS sequence"/>
</dbReference>
<dbReference type="PANTHER" id="PTHR30137">
    <property type="entry name" value="LUCIFERASE-LIKE MONOOXYGENASE"/>
    <property type="match status" value="1"/>
</dbReference>
<dbReference type="AlphaFoldDB" id="A0A543FIZ0"/>
<dbReference type="Gene3D" id="3.20.20.30">
    <property type="entry name" value="Luciferase-like domain"/>
    <property type="match status" value="1"/>
</dbReference>
<evidence type="ECO:0000313" key="2">
    <source>
        <dbReference type="EMBL" id="TQM33829.1"/>
    </source>
</evidence>
<feature type="domain" description="Luciferase-like" evidence="1">
    <location>
        <begin position="28"/>
        <end position="288"/>
    </location>
</feature>
<protein>
    <submittedName>
        <fullName evidence="2">Alkanesulfonate monooxygenase SsuD/methylene tetrahydromethanopterin reductase-like flavin-dependent oxidoreductase (Luciferase family)</fullName>
    </submittedName>
</protein>
<keyword evidence="2" id="KW-0503">Monooxygenase</keyword>
<dbReference type="InterPro" id="IPR036661">
    <property type="entry name" value="Luciferase-like_sf"/>
</dbReference>
<dbReference type="GO" id="GO:0016705">
    <property type="term" value="F:oxidoreductase activity, acting on paired donors, with incorporation or reduction of molecular oxygen"/>
    <property type="evidence" value="ECO:0007669"/>
    <property type="project" value="InterPro"/>
</dbReference>
<name>A0A543FIZ0_9MICO</name>
<reference evidence="2 3" key="1">
    <citation type="submission" date="2019-06" db="EMBL/GenBank/DDBJ databases">
        <title>Sequencing the genomes of 1000 actinobacteria strains.</title>
        <authorList>
            <person name="Klenk H.-P."/>
        </authorList>
    </citation>
    <scope>NUCLEOTIDE SEQUENCE [LARGE SCALE GENOMIC DNA]</scope>
    <source>
        <strain evidence="2 3">DSM 105492</strain>
    </source>
</reference>
<comment type="caution">
    <text evidence="2">The sequence shown here is derived from an EMBL/GenBank/DDBJ whole genome shotgun (WGS) entry which is preliminary data.</text>
</comment>
<dbReference type="RefSeq" id="WP_185842870.1">
    <property type="nucleotide sequence ID" value="NZ_BAABLH010000013.1"/>
</dbReference>
<accession>A0A543FIZ0</accession>
<gene>
    <name evidence="2" type="ORF">FB391_0112</name>
</gene>
<dbReference type="SUPFAM" id="SSF51679">
    <property type="entry name" value="Bacterial luciferase-like"/>
    <property type="match status" value="1"/>
</dbReference>
<evidence type="ECO:0000259" key="1">
    <source>
        <dbReference type="Pfam" id="PF00296"/>
    </source>
</evidence>
<evidence type="ECO:0000313" key="3">
    <source>
        <dbReference type="Proteomes" id="UP000320235"/>
    </source>
</evidence>
<dbReference type="InterPro" id="IPR011251">
    <property type="entry name" value="Luciferase-like_dom"/>
</dbReference>
<keyword evidence="3" id="KW-1185">Reference proteome</keyword>
<dbReference type="InterPro" id="IPR050766">
    <property type="entry name" value="Bact_Lucif_Oxidored"/>
</dbReference>
<proteinExistence type="predicted"/>
<dbReference type="GO" id="GO:0005829">
    <property type="term" value="C:cytosol"/>
    <property type="evidence" value="ECO:0007669"/>
    <property type="project" value="TreeGrafter"/>
</dbReference>
<organism evidence="2 3">
    <name type="scientific">Microbacterium kyungheense</name>
    <dbReference type="NCBI Taxonomy" id="1263636"/>
    <lineage>
        <taxon>Bacteria</taxon>
        <taxon>Bacillati</taxon>
        <taxon>Actinomycetota</taxon>
        <taxon>Actinomycetes</taxon>
        <taxon>Micrococcales</taxon>
        <taxon>Microbacteriaceae</taxon>
        <taxon>Microbacterium</taxon>
    </lineage>
</organism>
<dbReference type="Pfam" id="PF00296">
    <property type="entry name" value="Bac_luciferase"/>
    <property type="match status" value="1"/>
</dbReference>
<dbReference type="EMBL" id="VFPE01000001">
    <property type="protein sequence ID" value="TQM33829.1"/>
    <property type="molecule type" value="Genomic_DNA"/>
</dbReference>
<keyword evidence="2" id="KW-0560">Oxidoreductase</keyword>